<dbReference type="NCBIfam" id="TIGR00005">
    <property type="entry name" value="rluA_subfam"/>
    <property type="match status" value="1"/>
</dbReference>
<dbReference type="Proteomes" id="UP000177954">
    <property type="component" value="Unassembled WGS sequence"/>
</dbReference>
<dbReference type="GO" id="GO:0009982">
    <property type="term" value="F:pseudouridine synthase activity"/>
    <property type="evidence" value="ECO:0007669"/>
    <property type="project" value="InterPro"/>
</dbReference>
<dbReference type="STRING" id="1802129.A3J04_04370"/>
<comment type="catalytic activity">
    <reaction evidence="4">
        <text>a uridine in RNA = a pseudouridine in RNA</text>
        <dbReference type="Rhea" id="RHEA:48348"/>
        <dbReference type="Rhea" id="RHEA-COMP:12068"/>
        <dbReference type="Rhea" id="RHEA-COMP:12069"/>
        <dbReference type="ChEBI" id="CHEBI:65314"/>
        <dbReference type="ChEBI" id="CHEBI:65315"/>
    </reaction>
</comment>
<dbReference type="Pfam" id="PF00849">
    <property type="entry name" value="PseudoU_synth_2"/>
    <property type="match status" value="1"/>
</dbReference>
<comment type="caution">
    <text evidence="6">The sequence shown here is derived from an EMBL/GenBank/DDBJ whole genome shotgun (WGS) entry which is preliminary data.</text>
</comment>
<evidence type="ECO:0000313" key="6">
    <source>
        <dbReference type="EMBL" id="OGZ56303.1"/>
    </source>
</evidence>
<dbReference type="AlphaFoldDB" id="A0A1G2H1G9"/>
<feature type="active site" evidence="3">
    <location>
        <position position="62"/>
    </location>
</feature>
<dbReference type="SUPFAM" id="SSF55120">
    <property type="entry name" value="Pseudouridine synthase"/>
    <property type="match status" value="1"/>
</dbReference>
<dbReference type="CDD" id="cd02869">
    <property type="entry name" value="PseudoU_synth_RluA_like"/>
    <property type="match status" value="1"/>
</dbReference>
<organism evidence="6 7">
    <name type="scientific">Candidatus Ryanbacteria bacterium RIFCSPLOWO2_02_FULL_47_14</name>
    <dbReference type="NCBI Taxonomy" id="1802129"/>
    <lineage>
        <taxon>Bacteria</taxon>
        <taxon>Candidatus Ryaniibacteriota</taxon>
    </lineage>
</organism>
<dbReference type="Gene3D" id="3.30.2350.10">
    <property type="entry name" value="Pseudouridine synthase"/>
    <property type="match status" value="1"/>
</dbReference>
<comment type="similarity">
    <text evidence="1 4">Belongs to the pseudouridine synthase RluA family.</text>
</comment>
<evidence type="ECO:0000259" key="5">
    <source>
        <dbReference type="Pfam" id="PF00849"/>
    </source>
</evidence>
<dbReference type="PANTHER" id="PTHR21600">
    <property type="entry name" value="MITOCHONDRIAL RNA PSEUDOURIDINE SYNTHASE"/>
    <property type="match status" value="1"/>
</dbReference>
<dbReference type="PANTHER" id="PTHR21600:SF44">
    <property type="entry name" value="RIBOSOMAL LARGE SUBUNIT PSEUDOURIDINE SYNTHASE D"/>
    <property type="match status" value="1"/>
</dbReference>
<evidence type="ECO:0000256" key="1">
    <source>
        <dbReference type="ARBA" id="ARBA00010876"/>
    </source>
</evidence>
<protein>
    <recommendedName>
        <fullName evidence="4">Pseudouridine synthase</fullName>
        <ecNumber evidence="4">5.4.99.-</ecNumber>
    </recommendedName>
</protein>
<comment type="function">
    <text evidence="4">Responsible for synthesis of pseudouridine from uracil.</text>
</comment>
<dbReference type="GO" id="GO:0000455">
    <property type="term" value="P:enzyme-directed rRNA pseudouridine synthesis"/>
    <property type="evidence" value="ECO:0007669"/>
    <property type="project" value="TreeGrafter"/>
</dbReference>
<evidence type="ECO:0000256" key="4">
    <source>
        <dbReference type="RuleBase" id="RU362028"/>
    </source>
</evidence>
<dbReference type="EMBL" id="MHNZ01000020">
    <property type="protein sequence ID" value="OGZ56303.1"/>
    <property type="molecule type" value="Genomic_DNA"/>
</dbReference>
<dbReference type="InterPro" id="IPR006224">
    <property type="entry name" value="PsdUridine_synth_RluA-like_CS"/>
</dbReference>
<feature type="domain" description="Pseudouridine synthase RsuA/RluA-like" evidence="5">
    <location>
        <begin position="12"/>
        <end position="169"/>
    </location>
</feature>
<evidence type="ECO:0000256" key="3">
    <source>
        <dbReference type="PIRSR" id="PIRSR606225-1"/>
    </source>
</evidence>
<dbReference type="GO" id="GO:0140098">
    <property type="term" value="F:catalytic activity, acting on RNA"/>
    <property type="evidence" value="ECO:0007669"/>
    <property type="project" value="UniProtKB-ARBA"/>
</dbReference>
<keyword evidence="2 4" id="KW-0413">Isomerase</keyword>
<accession>A0A1G2H1G9</accession>
<proteinExistence type="inferred from homology"/>
<evidence type="ECO:0000256" key="2">
    <source>
        <dbReference type="ARBA" id="ARBA00023235"/>
    </source>
</evidence>
<sequence>MEEPKIIYEDSNVLALSKPAGMVVHHDAQHTSGTIVDWLLEKYPEINNVGDVGRPGIVHRLDKDTSGVLLIAKNQRAFEYLKKLFEIGGITKKYFALVVGNMKNDSGIINAPIARSTKHFEKRVVGGKQGRAREAVTGYRVLERLAGYTYIEASPKTGRTHQIRSHLAHIGHPVVCDKLYGGKLYQCPAGLTRQFLHAHSLSFCTLDGTRLEIEAPMPDDLSRALKQLVLNRVGVLRNK</sequence>
<dbReference type="InterPro" id="IPR006225">
    <property type="entry name" value="PsdUridine_synth_RluC/D"/>
</dbReference>
<name>A0A1G2H1G9_9BACT</name>
<gene>
    <name evidence="6" type="ORF">A3J04_04370</name>
</gene>
<dbReference type="PROSITE" id="PS01129">
    <property type="entry name" value="PSI_RLU"/>
    <property type="match status" value="1"/>
</dbReference>
<dbReference type="GO" id="GO:0003723">
    <property type="term" value="F:RNA binding"/>
    <property type="evidence" value="ECO:0007669"/>
    <property type="project" value="InterPro"/>
</dbReference>
<evidence type="ECO:0000313" key="7">
    <source>
        <dbReference type="Proteomes" id="UP000177954"/>
    </source>
</evidence>
<dbReference type="InterPro" id="IPR006145">
    <property type="entry name" value="PsdUridine_synth_RsuA/RluA"/>
</dbReference>
<reference evidence="6 7" key="1">
    <citation type="journal article" date="2016" name="Nat. Commun.">
        <title>Thousands of microbial genomes shed light on interconnected biogeochemical processes in an aquifer system.</title>
        <authorList>
            <person name="Anantharaman K."/>
            <person name="Brown C.T."/>
            <person name="Hug L.A."/>
            <person name="Sharon I."/>
            <person name="Castelle C.J."/>
            <person name="Probst A.J."/>
            <person name="Thomas B.C."/>
            <person name="Singh A."/>
            <person name="Wilkins M.J."/>
            <person name="Karaoz U."/>
            <person name="Brodie E.L."/>
            <person name="Williams K.H."/>
            <person name="Hubbard S.S."/>
            <person name="Banfield J.F."/>
        </authorList>
    </citation>
    <scope>NUCLEOTIDE SEQUENCE [LARGE SCALE GENOMIC DNA]</scope>
</reference>
<dbReference type="InterPro" id="IPR050188">
    <property type="entry name" value="RluA_PseudoU_synthase"/>
</dbReference>
<dbReference type="EC" id="5.4.99.-" evidence="4"/>
<dbReference type="InterPro" id="IPR020103">
    <property type="entry name" value="PsdUridine_synth_cat_dom_sf"/>
</dbReference>